<dbReference type="PROSITE" id="PS50928">
    <property type="entry name" value="ABC_TM1"/>
    <property type="match status" value="1"/>
</dbReference>
<dbReference type="PANTHER" id="PTHR43386">
    <property type="entry name" value="OLIGOPEPTIDE TRANSPORT SYSTEM PERMEASE PROTEIN APPC"/>
    <property type="match status" value="1"/>
</dbReference>
<accession>A0A1C6T3S0</accession>
<feature type="domain" description="ABC transmembrane type-1" evidence="8">
    <location>
        <begin position="93"/>
        <end position="282"/>
    </location>
</feature>
<reference evidence="10" key="1">
    <citation type="submission" date="2016-06" db="EMBL/GenBank/DDBJ databases">
        <authorList>
            <person name="Varghese N."/>
            <person name="Submissions Spin"/>
        </authorList>
    </citation>
    <scope>NUCLEOTIDE SEQUENCE [LARGE SCALE GENOMIC DNA]</scope>
    <source>
        <strain evidence="10">DSM 45431</strain>
    </source>
</reference>
<evidence type="ECO:0000256" key="4">
    <source>
        <dbReference type="ARBA" id="ARBA00022692"/>
    </source>
</evidence>
<evidence type="ECO:0000313" key="10">
    <source>
        <dbReference type="Proteomes" id="UP000199413"/>
    </source>
</evidence>
<keyword evidence="3" id="KW-1003">Cell membrane</keyword>
<keyword evidence="5" id="KW-1133">Transmembrane helix</keyword>
<protein>
    <submittedName>
        <fullName evidence="9">Peptide/nickel transport system permease protein</fullName>
    </submittedName>
</protein>
<dbReference type="GO" id="GO:0055085">
    <property type="term" value="P:transmembrane transport"/>
    <property type="evidence" value="ECO:0007669"/>
    <property type="project" value="InterPro"/>
</dbReference>
<evidence type="ECO:0000256" key="6">
    <source>
        <dbReference type="ARBA" id="ARBA00023136"/>
    </source>
</evidence>
<keyword evidence="2 7" id="KW-0813">Transport</keyword>
<comment type="subcellular location">
    <subcellularLocation>
        <location evidence="1 7">Cell membrane</location>
        <topology evidence="1 7">Multi-pass membrane protein</topology>
    </subcellularLocation>
</comment>
<evidence type="ECO:0000256" key="7">
    <source>
        <dbReference type="RuleBase" id="RU363032"/>
    </source>
</evidence>
<dbReference type="EMBL" id="FMHV01000002">
    <property type="protein sequence ID" value="SCL36428.1"/>
    <property type="molecule type" value="Genomic_DNA"/>
</dbReference>
<proteinExistence type="inferred from homology"/>
<evidence type="ECO:0000256" key="3">
    <source>
        <dbReference type="ARBA" id="ARBA00022475"/>
    </source>
</evidence>
<sequence length="295" mass="31804">MSTESSQRRALVRERRRRRRRESWHLLRENPLTLFGIGLVLLLVFVALVAPLLTPYDPVKPDLLHRLEAPSTSHPFGTDDAGRDVLARVVYGARISLRIGILAVAVIVAVGVPIGVLAGTVGGRVDAVIMRIADMFLAFPTLVLALAVAATLGGGLQNVVIAVAIAGWPWYARLVRSAVLSVRHQTYISAARVGGSSWLRVTRRHILPNSIAPIIVQASQDLGFVVLLAASLGFLGVGVSIPTPEWGTMINDGRAVFMNGWWVAAFPGLAIVLTVLAFNLAGDGLRDLLDPRSRR</sequence>
<comment type="similarity">
    <text evidence="7">Belongs to the binding-protein-dependent transport system permease family.</text>
</comment>
<dbReference type="STRING" id="568872.GA0070624_5551"/>
<evidence type="ECO:0000256" key="5">
    <source>
        <dbReference type="ARBA" id="ARBA00022989"/>
    </source>
</evidence>
<organism evidence="9 10">
    <name type="scientific">Micromonospora rhizosphaerae</name>
    <dbReference type="NCBI Taxonomy" id="568872"/>
    <lineage>
        <taxon>Bacteria</taxon>
        <taxon>Bacillati</taxon>
        <taxon>Actinomycetota</taxon>
        <taxon>Actinomycetes</taxon>
        <taxon>Micromonosporales</taxon>
        <taxon>Micromonosporaceae</taxon>
        <taxon>Micromonospora</taxon>
    </lineage>
</organism>
<dbReference type="Proteomes" id="UP000199413">
    <property type="component" value="Unassembled WGS sequence"/>
</dbReference>
<evidence type="ECO:0000259" key="8">
    <source>
        <dbReference type="PROSITE" id="PS50928"/>
    </source>
</evidence>
<dbReference type="InterPro" id="IPR050366">
    <property type="entry name" value="BP-dependent_transpt_permease"/>
</dbReference>
<dbReference type="CDD" id="cd06261">
    <property type="entry name" value="TM_PBP2"/>
    <property type="match status" value="1"/>
</dbReference>
<gene>
    <name evidence="9" type="ORF">GA0070624_5551</name>
</gene>
<dbReference type="InterPro" id="IPR000515">
    <property type="entry name" value="MetI-like"/>
</dbReference>
<evidence type="ECO:0000313" key="9">
    <source>
        <dbReference type="EMBL" id="SCL36428.1"/>
    </source>
</evidence>
<name>A0A1C6T3S0_9ACTN</name>
<dbReference type="SUPFAM" id="SSF161098">
    <property type="entry name" value="MetI-like"/>
    <property type="match status" value="1"/>
</dbReference>
<evidence type="ECO:0000256" key="1">
    <source>
        <dbReference type="ARBA" id="ARBA00004651"/>
    </source>
</evidence>
<dbReference type="GO" id="GO:0005886">
    <property type="term" value="C:plasma membrane"/>
    <property type="evidence" value="ECO:0007669"/>
    <property type="project" value="UniProtKB-SubCell"/>
</dbReference>
<dbReference type="Pfam" id="PF12911">
    <property type="entry name" value="OppC_N"/>
    <property type="match status" value="1"/>
</dbReference>
<dbReference type="InterPro" id="IPR035906">
    <property type="entry name" value="MetI-like_sf"/>
</dbReference>
<dbReference type="InterPro" id="IPR025966">
    <property type="entry name" value="OppC_N"/>
</dbReference>
<keyword evidence="10" id="KW-1185">Reference proteome</keyword>
<keyword evidence="4" id="KW-0812">Transmembrane</keyword>
<dbReference type="Gene3D" id="1.10.3720.10">
    <property type="entry name" value="MetI-like"/>
    <property type="match status" value="1"/>
</dbReference>
<dbReference type="OrthoDB" id="6637947at2"/>
<dbReference type="Pfam" id="PF00528">
    <property type="entry name" value="BPD_transp_1"/>
    <property type="match status" value="1"/>
</dbReference>
<evidence type="ECO:0000256" key="2">
    <source>
        <dbReference type="ARBA" id="ARBA00022448"/>
    </source>
</evidence>
<keyword evidence="6" id="KW-0472">Membrane</keyword>
<dbReference type="AlphaFoldDB" id="A0A1C6T3S0"/>
<dbReference type="RefSeq" id="WP_091345772.1">
    <property type="nucleotide sequence ID" value="NZ_FMHV01000002.1"/>
</dbReference>
<dbReference type="PANTHER" id="PTHR43386:SF1">
    <property type="entry name" value="D,D-DIPEPTIDE TRANSPORT SYSTEM PERMEASE PROTEIN DDPC-RELATED"/>
    <property type="match status" value="1"/>
</dbReference>